<dbReference type="OrthoDB" id="2758004at2759"/>
<evidence type="ECO:0000313" key="2">
    <source>
        <dbReference type="Proteomes" id="UP000256964"/>
    </source>
</evidence>
<organism evidence="1 2">
    <name type="scientific">Lentinus brumalis</name>
    <dbReference type="NCBI Taxonomy" id="2498619"/>
    <lineage>
        <taxon>Eukaryota</taxon>
        <taxon>Fungi</taxon>
        <taxon>Dikarya</taxon>
        <taxon>Basidiomycota</taxon>
        <taxon>Agaricomycotina</taxon>
        <taxon>Agaricomycetes</taxon>
        <taxon>Polyporales</taxon>
        <taxon>Polyporaceae</taxon>
        <taxon>Lentinus</taxon>
    </lineage>
</organism>
<dbReference type="Proteomes" id="UP000256964">
    <property type="component" value="Unassembled WGS sequence"/>
</dbReference>
<dbReference type="EMBL" id="KZ857400">
    <property type="protein sequence ID" value="RDX50359.1"/>
    <property type="molecule type" value="Genomic_DNA"/>
</dbReference>
<protein>
    <recommendedName>
        <fullName evidence="3">F-box domain-containing protein</fullName>
    </recommendedName>
</protein>
<accession>A0A371DCS8</accession>
<name>A0A371DCS8_9APHY</name>
<evidence type="ECO:0000313" key="1">
    <source>
        <dbReference type="EMBL" id="RDX50359.1"/>
    </source>
</evidence>
<dbReference type="AlphaFoldDB" id="A0A371DCS8"/>
<sequence length="609" mass="68905">MSFLDITQSVDCLHHTVEESIRLEVMRPSDDDLTDIEDRLRTTIAHLRRYRNSITAPVNRLPWEILGRIFEFAVQRRKYISDYGNVREVTKATERLTWVCHAWRTVASGWPRLWSTIHESQDYPLDSARSRLALSRSGEVPLVLHLQLPLCSQERTVFQDICDNRPYQVREAYVTLPRCPVRYAEKYQHKLSITSFLSSTFPNLDYLHLVVSLGVPYPSSTLFQSSQLRALTLNLQRISDITVANTFSNLIHLRIIYALSDMEPLLQETSPMNNLLRNSPCLETLVIFAYPQCFWEPQGHHQGSLVPISLPDLRAICLYFMPIDAALVVLSRIQPSSSTKINLTEVEFPARGNVPWHLTRPSPIAALRSVAGLTDLDVVVKFDDTIWRSRRESFYINARGPESGVSFQFNNAVVYQRGHVQRLFCQEVDTRGITTLRISTSGSNIDTEERFLRVSDAFMANMPSVSKVVLRLPGGSGHRGLDVDSMVDLIERILAPDLSDVPVPRLEFLSIEGPILKTFDHEKLVDGIARISRARERAGHPIRSVTACQCLACYPVTHRAETLPSTGDGCTVAVAGSSIGPWTPSLHDTMANSSIWSETNEYWGQIFRC</sequence>
<keyword evidence="2" id="KW-1185">Reference proteome</keyword>
<evidence type="ECO:0008006" key="3">
    <source>
        <dbReference type="Google" id="ProtNLM"/>
    </source>
</evidence>
<reference evidence="1 2" key="1">
    <citation type="journal article" date="2018" name="Biotechnol. Biofuels">
        <title>Integrative visual omics of the white-rot fungus Polyporus brumalis exposes the biotechnological potential of its oxidative enzymes for delignifying raw plant biomass.</title>
        <authorList>
            <person name="Miyauchi S."/>
            <person name="Rancon A."/>
            <person name="Drula E."/>
            <person name="Hage H."/>
            <person name="Chaduli D."/>
            <person name="Favel A."/>
            <person name="Grisel S."/>
            <person name="Henrissat B."/>
            <person name="Herpoel-Gimbert I."/>
            <person name="Ruiz-Duenas F.J."/>
            <person name="Chevret D."/>
            <person name="Hainaut M."/>
            <person name="Lin J."/>
            <person name="Wang M."/>
            <person name="Pangilinan J."/>
            <person name="Lipzen A."/>
            <person name="Lesage-Meessen L."/>
            <person name="Navarro D."/>
            <person name="Riley R."/>
            <person name="Grigoriev I.V."/>
            <person name="Zhou S."/>
            <person name="Raouche S."/>
            <person name="Rosso M.N."/>
        </authorList>
    </citation>
    <scope>NUCLEOTIDE SEQUENCE [LARGE SCALE GENOMIC DNA]</scope>
    <source>
        <strain evidence="1 2">BRFM 1820</strain>
    </source>
</reference>
<gene>
    <name evidence="1" type="ORF">OH76DRAFT_1402825</name>
</gene>
<proteinExistence type="predicted"/>